<reference evidence="1" key="1">
    <citation type="submission" date="2023-10" db="EMBL/GenBank/DDBJ databases">
        <authorList>
            <person name="Chen Y."/>
            <person name="Shah S."/>
            <person name="Dougan E. K."/>
            <person name="Thang M."/>
            <person name="Chan C."/>
        </authorList>
    </citation>
    <scope>NUCLEOTIDE SEQUENCE [LARGE SCALE GENOMIC DNA]</scope>
</reference>
<comment type="caution">
    <text evidence="1">The sequence shown here is derived from an EMBL/GenBank/DDBJ whole genome shotgun (WGS) entry which is preliminary data.</text>
</comment>
<proteinExistence type="predicted"/>
<sequence>MFLSSWDSCVPHWGGRLGVRPRRFLAVRCFLEGARSAELPRSARLTVVRAACASALLAPLPRVATESSSSSSSSVAVPAQAETCCVRRLAAASLRFKMNIVPGGATHA</sequence>
<evidence type="ECO:0000313" key="1">
    <source>
        <dbReference type="EMBL" id="CAK0849196.1"/>
    </source>
</evidence>
<dbReference type="Proteomes" id="UP001189429">
    <property type="component" value="Unassembled WGS sequence"/>
</dbReference>
<accession>A0ABN9TT49</accession>
<organism evidence="1 2">
    <name type="scientific">Prorocentrum cordatum</name>
    <dbReference type="NCBI Taxonomy" id="2364126"/>
    <lineage>
        <taxon>Eukaryota</taxon>
        <taxon>Sar</taxon>
        <taxon>Alveolata</taxon>
        <taxon>Dinophyceae</taxon>
        <taxon>Prorocentrales</taxon>
        <taxon>Prorocentraceae</taxon>
        <taxon>Prorocentrum</taxon>
    </lineage>
</organism>
<keyword evidence="2" id="KW-1185">Reference proteome</keyword>
<protein>
    <submittedName>
        <fullName evidence="1">Uncharacterized protein</fullName>
    </submittedName>
</protein>
<dbReference type="EMBL" id="CAUYUJ010015041">
    <property type="protein sequence ID" value="CAK0849196.1"/>
    <property type="molecule type" value="Genomic_DNA"/>
</dbReference>
<gene>
    <name evidence="1" type="ORF">PCOR1329_LOCUS41945</name>
</gene>
<name>A0ABN9TT49_9DINO</name>
<evidence type="ECO:0000313" key="2">
    <source>
        <dbReference type="Proteomes" id="UP001189429"/>
    </source>
</evidence>